<gene>
    <name evidence="1" type="ORF">AC244_05940</name>
</gene>
<proteinExistence type="predicted"/>
<accession>A0A0L8C1Y0</accession>
<comment type="caution">
    <text evidence="1">The sequence shown here is derived from an EMBL/GenBank/DDBJ whole genome shotgun (WGS) entry which is preliminary data.</text>
</comment>
<dbReference type="Proteomes" id="UP000037425">
    <property type="component" value="Unassembled WGS sequence"/>
</dbReference>
<evidence type="ECO:0000313" key="1">
    <source>
        <dbReference type="EMBL" id="KOF20952.1"/>
    </source>
</evidence>
<evidence type="ECO:0000313" key="2">
    <source>
        <dbReference type="Proteomes" id="UP000037425"/>
    </source>
</evidence>
<organism evidence="1 2">
    <name type="scientific">Ensifer adhaerens</name>
    <name type="common">Sinorhizobium morelense</name>
    <dbReference type="NCBI Taxonomy" id="106592"/>
    <lineage>
        <taxon>Bacteria</taxon>
        <taxon>Pseudomonadati</taxon>
        <taxon>Pseudomonadota</taxon>
        <taxon>Alphaproteobacteria</taxon>
        <taxon>Hyphomicrobiales</taxon>
        <taxon>Rhizobiaceae</taxon>
        <taxon>Sinorhizobium/Ensifer group</taxon>
        <taxon>Ensifer</taxon>
    </lineage>
</organism>
<sequence length="71" mass="8073">MHKYTVTVTEEIEADTAEEAALLMYEELTRRPPPLRYSVTDEAKTTTTLTLDREKADEFASVDHTADPGNW</sequence>
<reference evidence="2" key="1">
    <citation type="submission" date="2015-07" db="EMBL/GenBank/DDBJ databases">
        <title>Whole genome sequence of an Ensifer adhaerens strain isolated from a cave pool in the Wind Cave National Park.</title>
        <authorList>
            <person name="Eng W.W.H."/>
            <person name="Gan H.M."/>
            <person name="Barton H.A."/>
            <person name="Savka M.A."/>
        </authorList>
    </citation>
    <scope>NUCLEOTIDE SEQUENCE [LARGE SCALE GENOMIC DNA]</scope>
    <source>
        <strain evidence="2">SD006</strain>
    </source>
</reference>
<dbReference type="RefSeq" id="WP_053247885.1">
    <property type="nucleotide sequence ID" value="NZ_LGAP01000002.1"/>
</dbReference>
<protein>
    <submittedName>
        <fullName evidence="1">Uncharacterized protein</fullName>
    </submittedName>
</protein>
<dbReference type="AlphaFoldDB" id="A0A0L8C1Y0"/>
<dbReference type="EMBL" id="LGAP01000002">
    <property type="protein sequence ID" value="KOF20952.1"/>
    <property type="molecule type" value="Genomic_DNA"/>
</dbReference>
<name>A0A0L8C1Y0_ENSAD</name>
<dbReference type="PATRIC" id="fig|106592.7.peg.2828"/>